<dbReference type="Proteomes" id="UP000229498">
    <property type="component" value="Unassembled WGS sequence"/>
</dbReference>
<dbReference type="InterPro" id="IPR050065">
    <property type="entry name" value="GlmU-like"/>
</dbReference>
<organism evidence="4 5">
    <name type="scientific">Minwuia thermotolerans</name>
    <dbReference type="NCBI Taxonomy" id="2056226"/>
    <lineage>
        <taxon>Bacteria</taxon>
        <taxon>Pseudomonadati</taxon>
        <taxon>Pseudomonadota</taxon>
        <taxon>Alphaproteobacteria</taxon>
        <taxon>Minwuiales</taxon>
        <taxon>Minwuiaceae</taxon>
        <taxon>Minwuia</taxon>
    </lineage>
</organism>
<dbReference type="Pfam" id="PF00483">
    <property type="entry name" value="NTP_transferase"/>
    <property type="match status" value="1"/>
</dbReference>
<evidence type="ECO:0000313" key="4">
    <source>
        <dbReference type="EMBL" id="PJK30620.1"/>
    </source>
</evidence>
<dbReference type="GO" id="GO:0016779">
    <property type="term" value="F:nucleotidyltransferase activity"/>
    <property type="evidence" value="ECO:0007669"/>
    <property type="project" value="UniProtKB-KW"/>
</dbReference>
<evidence type="ECO:0000313" key="5">
    <source>
        <dbReference type="Proteomes" id="UP000229498"/>
    </source>
</evidence>
<name>A0A2M9G4J3_9PROT</name>
<dbReference type="InterPro" id="IPR029044">
    <property type="entry name" value="Nucleotide-diphossugar_trans"/>
</dbReference>
<keyword evidence="5" id="KW-1185">Reference proteome</keyword>
<gene>
    <name evidence="4" type="ORF">CVT23_06665</name>
</gene>
<dbReference type="OrthoDB" id="9788272at2"/>
<comment type="caution">
    <text evidence="4">The sequence shown here is derived from an EMBL/GenBank/DDBJ whole genome shotgun (WGS) entry which is preliminary data.</text>
</comment>
<dbReference type="PANTHER" id="PTHR43584:SF8">
    <property type="entry name" value="N-ACETYLMURAMATE ALPHA-1-PHOSPHATE URIDYLYLTRANSFERASE"/>
    <property type="match status" value="1"/>
</dbReference>
<proteinExistence type="predicted"/>
<evidence type="ECO:0000259" key="3">
    <source>
        <dbReference type="Pfam" id="PF00483"/>
    </source>
</evidence>
<accession>A0A2M9G4J3</accession>
<dbReference type="PANTHER" id="PTHR43584">
    <property type="entry name" value="NUCLEOTIDYL TRANSFERASE"/>
    <property type="match status" value="1"/>
</dbReference>
<dbReference type="RefSeq" id="WP_109792720.1">
    <property type="nucleotide sequence ID" value="NZ_PHIG01000025.1"/>
</dbReference>
<feature type="domain" description="Nucleotidyl transferase" evidence="3">
    <location>
        <begin position="13"/>
        <end position="128"/>
    </location>
</feature>
<evidence type="ECO:0000256" key="1">
    <source>
        <dbReference type="ARBA" id="ARBA00022679"/>
    </source>
</evidence>
<dbReference type="SUPFAM" id="SSF53448">
    <property type="entry name" value="Nucleotide-diphospho-sugar transferases"/>
    <property type="match status" value="1"/>
</dbReference>
<dbReference type="EMBL" id="PHIG01000025">
    <property type="protein sequence ID" value="PJK30620.1"/>
    <property type="molecule type" value="Genomic_DNA"/>
</dbReference>
<dbReference type="Gene3D" id="3.90.550.10">
    <property type="entry name" value="Spore Coat Polysaccharide Biosynthesis Protein SpsA, Chain A"/>
    <property type="match status" value="1"/>
</dbReference>
<dbReference type="AlphaFoldDB" id="A0A2M9G4J3"/>
<evidence type="ECO:0000256" key="2">
    <source>
        <dbReference type="ARBA" id="ARBA00022695"/>
    </source>
</evidence>
<sequence length="243" mass="27025">MSNQVHPELPAQAMVLAAGYGKRLGAVTRARPKPLVSVAGRPVIDRVLDRLSAAGVTRCVVNLHYKGEMLREHLERREAPEIEFSHEEELLDTGGGVLAALDRFGGEPFLSVNSDTIWRDAFGDSFRRLGRAWDPEQMDVLLLMQPTVTAIGYRGQGDFTMAPSGRLARRRPGRLAPFLYAGVQILHPRIFEGLEVRPFSLNLIFDRAAEAGRLYGMRHEGDWIDIGTPDGLERAESLLRRTG</sequence>
<protein>
    <submittedName>
        <fullName evidence="4">Mannose-1-phosphate guanylyltransferase</fullName>
    </submittedName>
</protein>
<dbReference type="InterPro" id="IPR005835">
    <property type="entry name" value="NTP_transferase_dom"/>
</dbReference>
<keyword evidence="1 4" id="KW-0808">Transferase</keyword>
<keyword evidence="2 4" id="KW-0548">Nucleotidyltransferase</keyword>
<dbReference type="CDD" id="cd06422">
    <property type="entry name" value="NTP_transferase_like_1"/>
    <property type="match status" value="1"/>
</dbReference>
<reference evidence="4 5" key="1">
    <citation type="submission" date="2017-11" db="EMBL/GenBank/DDBJ databases">
        <title>Draft genome sequence of Rhizobiales bacterium SY3-13.</title>
        <authorList>
            <person name="Sun C."/>
        </authorList>
    </citation>
    <scope>NUCLEOTIDE SEQUENCE [LARGE SCALE GENOMIC DNA]</scope>
    <source>
        <strain evidence="4 5">SY3-13</strain>
    </source>
</reference>